<reference evidence="1 2" key="1">
    <citation type="journal article" date="2015" name="Fungal Genet. Biol.">
        <title>Evolution of novel wood decay mechanisms in Agaricales revealed by the genome sequences of Fistulina hepatica and Cylindrobasidium torrendii.</title>
        <authorList>
            <person name="Floudas D."/>
            <person name="Held B.W."/>
            <person name="Riley R."/>
            <person name="Nagy L.G."/>
            <person name="Koehler G."/>
            <person name="Ransdell A.S."/>
            <person name="Younus H."/>
            <person name="Chow J."/>
            <person name="Chiniquy J."/>
            <person name="Lipzen A."/>
            <person name="Tritt A."/>
            <person name="Sun H."/>
            <person name="Haridas S."/>
            <person name="LaButti K."/>
            <person name="Ohm R.A."/>
            <person name="Kues U."/>
            <person name="Blanchette R.A."/>
            <person name="Grigoriev I.V."/>
            <person name="Minto R.E."/>
            <person name="Hibbett D.S."/>
        </authorList>
    </citation>
    <scope>NUCLEOTIDE SEQUENCE [LARGE SCALE GENOMIC DNA]</scope>
    <source>
        <strain evidence="1 2">ATCC 64428</strain>
    </source>
</reference>
<evidence type="ECO:0000313" key="2">
    <source>
        <dbReference type="Proteomes" id="UP000054144"/>
    </source>
</evidence>
<accession>A0A0D7A7T8</accession>
<protein>
    <submittedName>
        <fullName evidence="1">Uncharacterized protein</fullName>
    </submittedName>
</protein>
<sequence length="167" mass="19579">MHTRLFDVNFNDLADITMPYRCNGYFMPGTTLSEKLMDFMQIPEEDRGDHPHWEFPINRWLARNTQLNKKIVGLQLKGVQGYLVISSYTDGDEPQPDETERDRVVRCWLTEWAQVPEDGLMWTSYVDWNGKLTDQGFVPRDLGIRYGKVLPPVTFQQAAEEMEEKFK</sequence>
<organism evidence="1 2">
    <name type="scientific">Fistulina hepatica ATCC 64428</name>
    <dbReference type="NCBI Taxonomy" id="1128425"/>
    <lineage>
        <taxon>Eukaryota</taxon>
        <taxon>Fungi</taxon>
        <taxon>Dikarya</taxon>
        <taxon>Basidiomycota</taxon>
        <taxon>Agaricomycotina</taxon>
        <taxon>Agaricomycetes</taxon>
        <taxon>Agaricomycetidae</taxon>
        <taxon>Agaricales</taxon>
        <taxon>Fistulinaceae</taxon>
        <taxon>Fistulina</taxon>
    </lineage>
</organism>
<dbReference type="Proteomes" id="UP000054144">
    <property type="component" value="Unassembled WGS sequence"/>
</dbReference>
<name>A0A0D7A7T8_9AGAR</name>
<dbReference type="EMBL" id="KN882013">
    <property type="protein sequence ID" value="KIY47087.1"/>
    <property type="molecule type" value="Genomic_DNA"/>
</dbReference>
<proteinExistence type="predicted"/>
<evidence type="ECO:0000313" key="1">
    <source>
        <dbReference type="EMBL" id="KIY47087.1"/>
    </source>
</evidence>
<keyword evidence="2" id="KW-1185">Reference proteome</keyword>
<dbReference type="AlphaFoldDB" id="A0A0D7A7T8"/>
<gene>
    <name evidence="1" type="ORF">FISHEDRAFT_59878</name>
</gene>